<name>A0A0B1T332_OESDE</name>
<comment type="similarity">
    <text evidence="4">Belongs to the membrane-bound acyltransferase family.</text>
</comment>
<accession>A0A0B1T332</accession>
<evidence type="ECO:0000256" key="1">
    <source>
        <dbReference type="ARBA" id="ARBA00004141"/>
    </source>
</evidence>
<dbReference type="GO" id="GO:0006656">
    <property type="term" value="P:phosphatidylcholine biosynthetic process"/>
    <property type="evidence" value="ECO:0007669"/>
    <property type="project" value="TreeGrafter"/>
</dbReference>
<evidence type="ECO:0000256" key="18">
    <source>
        <dbReference type="ARBA" id="ARBA00039721"/>
    </source>
</evidence>
<keyword evidence="21" id="KW-1185">Reference proteome</keyword>
<comment type="pathway">
    <text evidence="3">Lipid metabolism; phospholipid metabolism.</text>
</comment>
<dbReference type="GO" id="GO:0005783">
    <property type="term" value="C:endoplasmic reticulum"/>
    <property type="evidence" value="ECO:0007669"/>
    <property type="project" value="UniProtKB-SubCell"/>
</dbReference>
<evidence type="ECO:0000256" key="16">
    <source>
        <dbReference type="ARBA" id="ARBA00026120"/>
    </source>
</evidence>
<proteinExistence type="inferred from homology"/>
<evidence type="ECO:0000256" key="14">
    <source>
        <dbReference type="ARBA" id="ARBA00023315"/>
    </source>
</evidence>
<keyword evidence="14" id="KW-0012">Acyltransferase</keyword>
<dbReference type="GO" id="GO:0047184">
    <property type="term" value="F:1-acylglycerophosphocholine O-acyltransferase activity"/>
    <property type="evidence" value="ECO:0007669"/>
    <property type="project" value="UniProtKB-EC"/>
</dbReference>
<dbReference type="InterPro" id="IPR004299">
    <property type="entry name" value="MBOAT_fam"/>
</dbReference>
<keyword evidence="6" id="KW-0808">Transferase</keyword>
<evidence type="ECO:0000256" key="9">
    <source>
        <dbReference type="ARBA" id="ARBA00022989"/>
    </source>
</evidence>
<keyword evidence="11 19" id="KW-0472">Membrane</keyword>
<evidence type="ECO:0000256" key="19">
    <source>
        <dbReference type="SAM" id="Phobius"/>
    </source>
</evidence>
<evidence type="ECO:0000256" key="11">
    <source>
        <dbReference type="ARBA" id="ARBA00023136"/>
    </source>
</evidence>
<dbReference type="Proteomes" id="UP000053660">
    <property type="component" value="Unassembled WGS sequence"/>
</dbReference>
<evidence type="ECO:0000256" key="10">
    <source>
        <dbReference type="ARBA" id="ARBA00023098"/>
    </source>
</evidence>
<comment type="subcellular location">
    <subcellularLocation>
        <location evidence="2">Endoplasmic reticulum</location>
    </subcellularLocation>
    <subcellularLocation>
        <location evidence="1">Membrane</location>
        <topology evidence="1">Multi-pass membrane protein</topology>
    </subcellularLocation>
</comment>
<evidence type="ECO:0000313" key="20">
    <source>
        <dbReference type="EMBL" id="KHJ91983.1"/>
    </source>
</evidence>
<evidence type="ECO:0000256" key="7">
    <source>
        <dbReference type="ARBA" id="ARBA00022692"/>
    </source>
</evidence>
<sequence length="321" mass="35985">MVVHALANLLHTREDGLRLFLCVLAGYPLSLFHRTFLYDKPAHIQHAFFATVGLLLYIFNCGSDVVHTLIAIVFAYLITNFMRGKVEKIIAAHAVFLGYLLVAYWFEESDNYDINWTTPFCVLTLRYIGLVMDVYDGEHLDTLKPDQKKTAIKDVPGLLEIAAFGLFYTGTFAGPQFSLSKFRSVVNGDWLDEKRQPRTTAYEAAIRRFIGGCIYMAINQIGCAWLPNTYFNTPEFYVKAVLVLAMDMGDRMVQIGYVPLLCHVDGGVGTRITRPRAVARDFSATAPGDRAMSAVLAVQCVAAQFAAGTDEFYRLKDELSR</sequence>
<evidence type="ECO:0000256" key="15">
    <source>
        <dbReference type="ARBA" id="ARBA00025707"/>
    </source>
</evidence>
<dbReference type="PANTHER" id="PTHR13906">
    <property type="entry name" value="PORCUPINE"/>
    <property type="match status" value="1"/>
</dbReference>
<keyword evidence="7 19" id="KW-0812">Transmembrane</keyword>
<gene>
    <name evidence="20" type="ORF">OESDEN_08139</name>
</gene>
<dbReference type="PANTHER" id="PTHR13906:SF14">
    <property type="entry name" value="LYSOPHOSPHOLIPID ACYLTRANSFERASE 5"/>
    <property type="match status" value="1"/>
</dbReference>
<dbReference type="InterPro" id="IPR049941">
    <property type="entry name" value="LPLAT_7/PORCN-like"/>
</dbReference>
<keyword evidence="12" id="KW-0594">Phospholipid biosynthesis</keyword>
<keyword evidence="10" id="KW-0443">Lipid metabolism</keyword>
<feature type="transmembrane region" description="Helical" evidence="19">
    <location>
        <begin position="89"/>
        <end position="106"/>
    </location>
</feature>
<dbReference type="AlphaFoldDB" id="A0A0B1T332"/>
<evidence type="ECO:0000256" key="12">
    <source>
        <dbReference type="ARBA" id="ARBA00023209"/>
    </source>
</evidence>
<dbReference type="EMBL" id="KN551662">
    <property type="protein sequence ID" value="KHJ91983.1"/>
    <property type="molecule type" value="Genomic_DNA"/>
</dbReference>
<feature type="transmembrane region" description="Helical" evidence="19">
    <location>
        <begin position="44"/>
        <end position="59"/>
    </location>
</feature>
<evidence type="ECO:0000256" key="8">
    <source>
        <dbReference type="ARBA" id="ARBA00022824"/>
    </source>
</evidence>
<dbReference type="GO" id="GO:0071617">
    <property type="term" value="F:lysophospholipid acyltransferase activity"/>
    <property type="evidence" value="ECO:0007669"/>
    <property type="project" value="TreeGrafter"/>
</dbReference>
<comment type="pathway">
    <text evidence="15">Phospholipid metabolism.</text>
</comment>
<dbReference type="Pfam" id="PF03062">
    <property type="entry name" value="MBOAT"/>
    <property type="match status" value="1"/>
</dbReference>
<dbReference type="GO" id="GO:0030258">
    <property type="term" value="P:lipid modification"/>
    <property type="evidence" value="ECO:0007669"/>
    <property type="project" value="TreeGrafter"/>
</dbReference>
<dbReference type="OrthoDB" id="5974730at2759"/>
<evidence type="ECO:0000256" key="4">
    <source>
        <dbReference type="ARBA" id="ARBA00010323"/>
    </source>
</evidence>
<evidence type="ECO:0000256" key="17">
    <source>
        <dbReference type="ARBA" id="ARBA00038923"/>
    </source>
</evidence>
<dbReference type="EC" id="2.3.1.n6" evidence="17"/>
<evidence type="ECO:0000256" key="2">
    <source>
        <dbReference type="ARBA" id="ARBA00004240"/>
    </source>
</evidence>
<feature type="transmembrane region" description="Helical" evidence="19">
    <location>
        <begin position="16"/>
        <end position="32"/>
    </location>
</feature>
<evidence type="ECO:0000256" key="3">
    <source>
        <dbReference type="ARBA" id="ARBA00005074"/>
    </source>
</evidence>
<keyword evidence="13" id="KW-1208">Phospholipid metabolism</keyword>
<protein>
    <recommendedName>
        <fullName evidence="18">Lysophospholipid acyltransferase 5</fullName>
        <ecNumber evidence="16">2.3.1.23</ecNumber>
        <ecNumber evidence="17">2.3.1.n6</ecNumber>
    </recommendedName>
</protein>
<evidence type="ECO:0000256" key="5">
    <source>
        <dbReference type="ARBA" id="ARBA00022516"/>
    </source>
</evidence>
<dbReference type="EC" id="2.3.1.23" evidence="16"/>
<organism evidence="20 21">
    <name type="scientific">Oesophagostomum dentatum</name>
    <name type="common">Nodular worm</name>
    <dbReference type="NCBI Taxonomy" id="61180"/>
    <lineage>
        <taxon>Eukaryota</taxon>
        <taxon>Metazoa</taxon>
        <taxon>Ecdysozoa</taxon>
        <taxon>Nematoda</taxon>
        <taxon>Chromadorea</taxon>
        <taxon>Rhabditida</taxon>
        <taxon>Rhabditina</taxon>
        <taxon>Rhabditomorpha</taxon>
        <taxon>Strongyloidea</taxon>
        <taxon>Strongylidae</taxon>
        <taxon>Oesophagostomum</taxon>
    </lineage>
</organism>
<evidence type="ECO:0000256" key="6">
    <source>
        <dbReference type="ARBA" id="ARBA00022679"/>
    </source>
</evidence>
<reference evidence="20 21" key="1">
    <citation type="submission" date="2014-03" db="EMBL/GenBank/DDBJ databases">
        <title>Draft genome of the hookworm Oesophagostomum dentatum.</title>
        <authorList>
            <person name="Mitreva M."/>
        </authorList>
    </citation>
    <scope>NUCLEOTIDE SEQUENCE [LARGE SCALE GENOMIC DNA]</scope>
    <source>
        <strain evidence="20 21">OD-Hann</strain>
    </source>
</reference>
<evidence type="ECO:0000256" key="13">
    <source>
        <dbReference type="ARBA" id="ARBA00023264"/>
    </source>
</evidence>
<evidence type="ECO:0000313" key="21">
    <source>
        <dbReference type="Proteomes" id="UP000053660"/>
    </source>
</evidence>
<keyword evidence="9 19" id="KW-1133">Transmembrane helix</keyword>
<dbReference type="GO" id="GO:0016020">
    <property type="term" value="C:membrane"/>
    <property type="evidence" value="ECO:0007669"/>
    <property type="project" value="UniProtKB-SubCell"/>
</dbReference>
<keyword evidence="8" id="KW-0256">Endoplasmic reticulum</keyword>
<keyword evidence="5" id="KW-0444">Lipid biosynthesis</keyword>